<evidence type="ECO:0000256" key="2">
    <source>
        <dbReference type="ARBA" id="ARBA00008583"/>
    </source>
</evidence>
<dbReference type="PIRSF" id="PIRSF006060">
    <property type="entry name" value="AA_transporter"/>
    <property type="match status" value="1"/>
</dbReference>
<feature type="domain" description="Amino acid permease/ SLC12A" evidence="9">
    <location>
        <begin position="22"/>
        <end position="448"/>
    </location>
</feature>
<keyword evidence="4 8" id="KW-0812">Transmembrane</keyword>
<feature type="transmembrane region" description="Helical" evidence="8">
    <location>
        <begin position="248"/>
        <end position="267"/>
    </location>
</feature>
<feature type="transmembrane region" description="Helical" evidence="8">
    <location>
        <begin position="130"/>
        <end position="148"/>
    </location>
</feature>
<dbReference type="PATRIC" id="fig|1121362.3.peg.1129"/>
<dbReference type="PANTHER" id="PTHR43495:SF5">
    <property type="entry name" value="GAMMA-AMINOBUTYRIC ACID PERMEASE"/>
    <property type="match status" value="1"/>
</dbReference>
<evidence type="ECO:0000259" key="9">
    <source>
        <dbReference type="Pfam" id="PF00324"/>
    </source>
</evidence>
<keyword evidence="6 8" id="KW-1133">Transmembrane helix</keyword>
<dbReference type="PANTHER" id="PTHR43495">
    <property type="entry name" value="GABA PERMEASE"/>
    <property type="match status" value="1"/>
</dbReference>
<organism evidence="10 11">
    <name type="scientific">Corynebacterium halotolerans YIM 70093 = DSM 44683</name>
    <dbReference type="NCBI Taxonomy" id="1121362"/>
    <lineage>
        <taxon>Bacteria</taxon>
        <taxon>Bacillati</taxon>
        <taxon>Actinomycetota</taxon>
        <taxon>Actinomycetes</taxon>
        <taxon>Mycobacteriales</taxon>
        <taxon>Corynebacteriaceae</taxon>
        <taxon>Corynebacterium</taxon>
    </lineage>
</organism>
<feature type="transmembrane region" description="Helical" evidence="8">
    <location>
        <begin position="23"/>
        <end position="44"/>
    </location>
</feature>
<evidence type="ECO:0000313" key="10">
    <source>
        <dbReference type="EMBL" id="AGF72128.1"/>
    </source>
</evidence>
<feature type="transmembrane region" description="Helical" evidence="8">
    <location>
        <begin position="160"/>
        <end position="181"/>
    </location>
</feature>
<dbReference type="Pfam" id="PF00324">
    <property type="entry name" value="AA_permease"/>
    <property type="match status" value="1"/>
</dbReference>
<protein>
    <submittedName>
        <fullName evidence="10">Aromatic amino acid transporter</fullName>
    </submittedName>
</protein>
<feature type="transmembrane region" description="Helical" evidence="8">
    <location>
        <begin position="338"/>
        <end position="359"/>
    </location>
</feature>
<feature type="transmembrane region" description="Helical" evidence="8">
    <location>
        <begin position="201"/>
        <end position="227"/>
    </location>
</feature>
<feature type="transmembrane region" description="Helical" evidence="8">
    <location>
        <begin position="371"/>
        <end position="390"/>
    </location>
</feature>
<dbReference type="GO" id="GO:0016020">
    <property type="term" value="C:membrane"/>
    <property type="evidence" value="ECO:0007669"/>
    <property type="project" value="UniProtKB-SubCell"/>
</dbReference>
<dbReference type="Gene3D" id="1.20.1740.10">
    <property type="entry name" value="Amino acid/polyamine transporter I"/>
    <property type="match status" value="1"/>
</dbReference>
<comment type="subcellular location">
    <subcellularLocation>
        <location evidence="1">Membrane</location>
        <topology evidence="1">Multi-pass membrane protein</topology>
    </subcellularLocation>
</comment>
<proteinExistence type="inferred from homology"/>
<name>M1NL54_9CORY</name>
<feature type="transmembrane region" description="Helical" evidence="8">
    <location>
        <begin position="50"/>
        <end position="69"/>
    </location>
</feature>
<dbReference type="GO" id="GO:0055085">
    <property type="term" value="P:transmembrane transport"/>
    <property type="evidence" value="ECO:0007669"/>
    <property type="project" value="InterPro"/>
</dbReference>
<keyword evidence="11" id="KW-1185">Reference proteome</keyword>
<dbReference type="OrthoDB" id="5297508at2"/>
<comment type="similarity">
    <text evidence="2">Belongs to the amino acid-polyamine-organocation (APC) superfamily. Amino acid transporter (AAT) (TC 2.A.3.1) family.</text>
</comment>
<feature type="transmembrane region" description="Helical" evidence="8">
    <location>
        <begin position="287"/>
        <end position="306"/>
    </location>
</feature>
<dbReference type="PROSITE" id="PS00218">
    <property type="entry name" value="AMINO_ACID_PERMEASE_1"/>
    <property type="match status" value="1"/>
</dbReference>
<feature type="transmembrane region" description="Helical" evidence="8">
    <location>
        <begin position="90"/>
        <end position="110"/>
    </location>
</feature>
<evidence type="ECO:0000256" key="4">
    <source>
        <dbReference type="ARBA" id="ARBA00022692"/>
    </source>
</evidence>
<evidence type="ECO:0000256" key="5">
    <source>
        <dbReference type="ARBA" id="ARBA00022970"/>
    </source>
</evidence>
<keyword evidence="3" id="KW-0813">Transport</keyword>
<gene>
    <name evidence="10" type="ORF">A605_05610</name>
</gene>
<dbReference type="AlphaFoldDB" id="M1NL54"/>
<dbReference type="RefSeq" id="WP_015400547.1">
    <property type="nucleotide sequence ID" value="NC_020302.1"/>
</dbReference>
<dbReference type="EMBL" id="CP003697">
    <property type="protein sequence ID" value="AGF72128.1"/>
    <property type="molecule type" value="Genomic_DNA"/>
</dbReference>
<keyword evidence="7 8" id="KW-0472">Membrane</keyword>
<evidence type="ECO:0000256" key="3">
    <source>
        <dbReference type="ARBA" id="ARBA00022448"/>
    </source>
</evidence>
<dbReference type="STRING" id="1121362.A605_05610"/>
<accession>M1NL54</accession>
<evidence type="ECO:0000256" key="6">
    <source>
        <dbReference type="ARBA" id="ARBA00022989"/>
    </source>
</evidence>
<feature type="transmembrane region" description="Helical" evidence="8">
    <location>
        <begin position="410"/>
        <end position="428"/>
    </location>
</feature>
<dbReference type="InterPro" id="IPR004841">
    <property type="entry name" value="AA-permease/SLC12A_dom"/>
</dbReference>
<dbReference type="GO" id="GO:0006865">
    <property type="term" value="P:amino acid transport"/>
    <property type="evidence" value="ECO:0007669"/>
    <property type="project" value="UniProtKB-KW"/>
</dbReference>
<evidence type="ECO:0000313" key="11">
    <source>
        <dbReference type="Proteomes" id="UP000011723"/>
    </source>
</evidence>
<evidence type="ECO:0000256" key="8">
    <source>
        <dbReference type="SAM" id="Phobius"/>
    </source>
</evidence>
<dbReference type="KEGG" id="chn:A605_05610"/>
<dbReference type="HOGENOM" id="CLU_007946_9_2_11"/>
<reference evidence="10 11" key="1">
    <citation type="journal article" date="2012" name="Stand. Genomic Sci.">
        <title>Genome sequence of the halotolerant bacterium Corynebacterium halotolerans type strain YIM 70093(T) (= DSM 44683(T)).</title>
        <authorList>
            <person name="Ruckert C."/>
            <person name="Albersmeier A."/>
            <person name="Al-Dilaimi A."/>
            <person name="Niehaus K."/>
            <person name="Szczepanowski R."/>
            <person name="Kalinowski J."/>
        </authorList>
    </citation>
    <scope>NUCLEOTIDE SEQUENCE [LARGE SCALE GENOMIC DNA]</scope>
    <source>
        <strain evidence="10">YIM 70093</strain>
    </source>
</reference>
<evidence type="ECO:0000256" key="7">
    <source>
        <dbReference type="ARBA" id="ARBA00023136"/>
    </source>
</evidence>
<dbReference type="InterPro" id="IPR004840">
    <property type="entry name" value="Amino_acid_permease_CS"/>
</dbReference>
<feature type="transmembrane region" description="Helical" evidence="8">
    <location>
        <begin position="434"/>
        <end position="453"/>
    </location>
</feature>
<dbReference type="eggNOG" id="COG1113">
    <property type="taxonomic scope" value="Bacteria"/>
</dbReference>
<sequence>MTRQEIRTPDGTKLGSGLKTRHLTMMGLGSAIGAGLFLGTGVGIRAAGPAVLLAYLAAGVIVVLVMQMLGEMASARPSSGSFAAYGRQAFGHWAGFTLGWLYWFMLVMVMGAEMTGAAAIMGSWFGIEPWIPALVAVVFFAVVNFARVRGFGEFEFWFAFIKVAVIIGFLIVGVALIFGLLPGSSFVGTSNFLGDGFMPNGIAGVAAGLLAVAFAFGGIEIVTIAAAESENPSSAIATAVRSVIWRILLFYVGSVLIITFLLPYGQIDNAETAAESPFTLVLAMANVPGVVGFMEVIIVLALLSAFNAQIYATSRLCFSLAGQGDAPKIFRRLNKENVPVNAVILSMVFAFVSVGLQYWNPEGLLDFLLNAVGGCLIVIWIMTVASYLRLHPRLVANGEISTVRMWGWPWLPWVTMAALWGLVVLMLFDTGARGQILSVVVVVAVLVILSFFTKANHLRVTSRS</sequence>
<dbReference type="FunFam" id="1.20.1740.10:FF:000001">
    <property type="entry name" value="Amino acid permease"/>
    <property type="match status" value="1"/>
</dbReference>
<evidence type="ECO:0000256" key="1">
    <source>
        <dbReference type="ARBA" id="ARBA00004141"/>
    </source>
</evidence>
<keyword evidence="5" id="KW-0029">Amino-acid transport</keyword>
<dbReference type="Proteomes" id="UP000011723">
    <property type="component" value="Chromosome"/>
</dbReference>